<protein>
    <submittedName>
        <fullName evidence="10">PTS sugar transporter subunit IIC</fullName>
    </submittedName>
    <submittedName>
        <fullName evidence="14">Predicted membrane protein, putative toxin regulator</fullName>
    </submittedName>
</protein>
<reference evidence="11 21" key="5">
    <citation type="submission" date="2020-08" db="EMBL/GenBank/DDBJ databases">
        <title>Enterococcus faecalis SF28073 genome assembly.</title>
        <authorList>
            <person name="Duerkop B.A."/>
            <person name="Johnson C.N."/>
        </authorList>
    </citation>
    <scope>NUCLEOTIDE SEQUENCE [LARGE SCALE GENOMIC DNA]</scope>
    <source>
        <strain evidence="11 21">SF28073</strain>
    </source>
</reference>
<feature type="transmembrane region" description="Helical" evidence="8">
    <location>
        <begin position="92"/>
        <end position="116"/>
    </location>
</feature>
<evidence type="ECO:0000313" key="20">
    <source>
        <dbReference type="Proteomes" id="UP000292223"/>
    </source>
</evidence>
<dbReference type="Proteomes" id="UP000292223">
    <property type="component" value="Unassembled WGS sequence"/>
</dbReference>
<dbReference type="Proteomes" id="UP001222182">
    <property type="component" value="Chromosome"/>
</dbReference>
<reference evidence="14 18" key="2">
    <citation type="submission" date="2018-06" db="EMBL/GenBank/DDBJ databases">
        <authorList>
            <consortium name="Pathogen Informatics"/>
            <person name="Doyle S."/>
        </authorList>
    </citation>
    <scope>NUCLEOTIDE SEQUENCE [LARGE SCALE GENOMIC DNA]</scope>
    <source>
        <strain evidence="14 18">NCTC13379</strain>
    </source>
</reference>
<dbReference type="EMBL" id="CP119528">
    <property type="protein sequence ID" value="WER42875.1"/>
    <property type="molecule type" value="Genomic_DNA"/>
</dbReference>
<reference evidence="12 19" key="3">
    <citation type="submission" date="2018-10" db="EMBL/GenBank/DDBJ databases">
        <title>Genotypes and phenotypes of Enterococci isolated from broiler chickens.</title>
        <authorList>
            <person name="Muhammad A.R."/>
            <person name="Diarra M.S."/>
        </authorList>
    </citation>
    <scope>NUCLEOTIDE SEQUENCE [LARGE SCALE GENOMIC DNA]</scope>
    <source>
        <strain evidence="12 19">LIT2 A36'</strain>
    </source>
</reference>
<comment type="subcellular location">
    <subcellularLocation>
        <location evidence="1">Cell membrane</location>
        <topology evidence="1">Multi-pass membrane protein</topology>
    </subcellularLocation>
</comment>
<dbReference type="RefSeq" id="WP_002383466.1">
    <property type="nucleotide sequence ID" value="NZ_AP017623.1"/>
</dbReference>
<dbReference type="InterPro" id="IPR003352">
    <property type="entry name" value="PTS_EIIC"/>
</dbReference>
<evidence type="ECO:0000313" key="18">
    <source>
        <dbReference type="Proteomes" id="UP000254396"/>
    </source>
</evidence>
<dbReference type="Pfam" id="PF13303">
    <property type="entry name" value="PTS_EIIC_2"/>
    <property type="match status" value="1"/>
</dbReference>
<evidence type="ECO:0000313" key="19">
    <source>
        <dbReference type="Proteomes" id="UP000281488"/>
    </source>
</evidence>
<keyword evidence="3" id="KW-1003">Cell membrane</keyword>
<dbReference type="Proteomes" id="UP000244140">
    <property type="component" value="Unassembled WGS sequence"/>
</dbReference>
<evidence type="ECO:0000313" key="11">
    <source>
        <dbReference type="EMBL" id="QNP37870.1"/>
    </source>
</evidence>
<evidence type="ECO:0000313" key="23">
    <source>
        <dbReference type="Proteomes" id="UP001222182"/>
    </source>
</evidence>
<dbReference type="EMBL" id="SEWT01000006">
    <property type="protein sequence ID" value="RYU32032.1"/>
    <property type="molecule type" value="Genomic_DNA"/>
</dbReference>
<dbReference type="EMBL" id="CP119159">
    <property type="protein sequence ID" value="WEH22537.1"/>
    <property type="molecule type" value="Genomic_DNA"/>
</dbReference>
<keyword evidence="2" id="KW-0813">Transport</keyword>
<dbReference type="EMBL" id="RKMZ01000004">
    <property type="protein sequence ID" value="ROX33176.1"/>
    <property type="molecule type" value="Genomic_DNA"/>
</dbReference>
<evidence type="ECO:0000256" key="2">
    <source>
        <dbReference type="ARBA" id="ARBA00022448"/>
    </source>
</evidence>
<evidence type="ECO:0000259" key="9">
    <source>
        <dbReference type="Pfam" id="PF13303"/>
    </source>
</evidence>
<evidence type="ECO:0000313" key="21">
    <source>
        <dbReference type="Proteomes" id="UP000516122"/>
    </source>
</evidence>
<reference evidence="10 17" key="1">
    <citation type="submission" date="2018-04" db="EMBL/GenBank/DDBJ databases">
        <authorList>
            <person name="Van Tyne D."/>
        </authorList>
    </citation>
    <scope>NUCLEOTIDE SEQUENCE [LARGE SCALE GENOMIC DNA]</scope>
    <source>
        <strain evidence="10 17">B2535</strain>
    </source>
</reference>
<keyword evidence="7 8" id="KW-0472">Membrane</keyword>
<evidence type="ECO:0000313" key="10">
    <source>
        <dbReference type="EMBL" id="PTN76327.1"/>
    </source>
</evidence>
<evidence type="ECO:0000313" key="14">
    <source>
        <dbReference type="EMBL" id="STP63666.1"/>
    </source>
</evidence>
<evidence type="ECO:0000313" key="17">
    <source>
        <dbReference type="Proteomes" id="UP000244140"/>
    </source>
</evidence>
<dbReference type="OMA" id="CMGSSFV"/>
<sequence>MKTLSGILMLVLVLCGMSLFSFKAPRGKKSLSALSGAACATFLPEAFLRYAVGGVFHLDYVSQIGETMGSLGGLAAGALVPLAFGISPVFSIILGLSLIKVSLLPAFITAYLLSFVVEQMQKRIPEGIDLLVVILVIPVAASLVAGFIQPVVLGVLEVIGGTILSAVDGNPYVMGAILGAIIPIVGMTPLSSMVLTALIGLTGVPMAVGALTCYGSSIVNAALFKKLKLGTASTPLAVAIEPLTQVDIISSNPIPIYATNLFSGMVSGIVVTFFGLKVPVTGMATPWAGLLVTLGNNAIQTTLLAVAIITVVSLMFGFLGALVFKRYRIEAVDNTPEFEGTTEVTSEKEKEAVKTKGGVTYEHSYGHQ</sequence>
<reference evidence="16 23" key="7">
    <citation type="submission" date="2023-03" db="EMBL/GenBank/DDBJ databases">
        <title>Complete genome sequence of an Enterococcus faecalis urinary isolate.</title>
        <authorList>
            <person name="Brauer A.L."/>
            <person name="Armbruster C.E."/>
        </authorList>
    </citation>
    <scope>NUCLEOTIDE SEQUENCE [LARGE SCALE GENOMIC DNA]</scope>
    <source>
        <strain evidence="16 23">3143</strain>
    </source>
</reference>
<evidence type="ECO:0000256" key="6">
    <source>
        <dbReference type="ARBA" id="ARBA00022989"/>
    </source>
</evidence>
<dbReference type="AlphaFoldDB" id="A0A1B4XKJ9"/>
<evidence type="ECO:0000256" key="1">
    <source>
        <dbReference type="ARBA" id="ARBA00004651"/>
    </source>
</evidence>
<evidence type="ECO:0000256" key="8">
    <source>
        <dbReference type="SAM" id="Phobius"/>
    </source>
</evidence>
<dbReference type="GO" id="GO:0008982">
    <property type="term" value="F:protein-N(PI)-phosphohistidine-sugar phosphotransferase activity"/>
    <property type="evidence" value="ECO:0007669"/>
    <property type="project" value="InterPro"/>
</dbReference>
<dbReference type="KEGG" id="ene:ENT_01490"/>
<gene>
    <name evidence="10" type="ORF">DAI13_00455</name>
    <name evidence="12" type="ORF">EGW16_08695</name>
    <name evidence="13" type="ORF">EU507_10035</name>
    <name evidence="11" type="ORF">H9Q64_15695</name>
    <name evidence="14" type="ORF">NCTC13379_00510</name>
    <name evidence="16" type="ORF">P0083_00690</name>
    <name evidence="15" type="ORF">P0D81_00430</name>
</gene>
<feature type="transmembrane region" description="Helical" evidence="8">
    <location>
        <begin position="33"/>
        <end position="52"/>
    </location>
</feature>
<feature type="transmembrane region" description="Helical" evidence="8">
    <location>
        <begin position="64"/>
        <end position="86"/>
    </location>
</feature>
<dbReference type="PANTHER" id="PTHR40063">
    <property type="entry name" value="MEMBRANE PROTEIN-RELATED"/>
    <property type="match status" value="1"/>
</dbReference>
<feature type="transmembrane region" description="Helical" evidence="8">
    <location>
        <begin position="172"/>
        <end position="201"/>
    </location>
</feature>
<evidence type="ECO:0000313" key="15">
    <source>
        <dbReference type="EMBL" id="WEH22537.1"/>
    </source>
</evidence>
<dbReference type="GeneID" id="60892646"/>
<organism evidence="10 17">
    <name type="scientific">Enterococcus faecalis</name>
    <name type="common">Streptococcus faecalis</name>
    <dbReference type="NCBI Taxonomy" id="1351"/>
    <lineage>
        <taxon>Bacteria</taxon>
        <taxon>Bacillati</taxon>
        <taxon>Bacillota</taxon>
        <taxon>Bacilli</taxon>
        <taxon>Lactobacillales</taxon>
        <taxon>Enterococcaceae</taxon>
        <taxon>Enterococcus</taxon>
    </lineage>
</organism>
<keyword evidence="4 10" id="KW-0762">Sugar transport</keyword>
<evidence type="ECO:0000313" key="13">
    <source>
        <dbReference type="EMBL" id="RYU32032.1"/>
    </source>
</evidence>
<proteinExistence type="predicted"/>
<dbReference type="Proteomes" id="UP000254396">
    <property type="component" value="Unassembled WGS sequence"/>
</dbReference>
<evidence type="ECO:0000313" key="22">
    <source>
        <dbReference type="Proteomes" id="UP001221642"/>
    </source>
</evidence>
<evidence type="ECO:0000313" key="12">
    <source>
        <dbReference type="EMBL" id="ROX33176.1"/>
    </source>
</evidence>
<feature type="domain" description="Phosphotransferase system EIIC" evidence="9">
    <location>
        <begin position="29"/>
        <end position="330"/>
    </location>
</feature>
<dbReference type="eggNOG" id="COG3641">
    <property type="taxonomic scope" value="Bacteria"/>
</dbReference>
<reference evidence="15 22" key="6">
    <citation type="submission" date="2023-02" db="EMBL/GenBank/DDBJ databases">
        <title>Results of the 2020 Genomic Proficiency Test for the network of European Union Reference Laboratory for Antimicrobial Resistance assessing whole genome sequencing capacities.</title>
        <authorList>
            <person name="Hoffmann M."/>
            <person name="Luo Y."/>
            <person name="Sorensen L.H."/>
            <person name="Pedersen S.K."/>
            <person name="Hendriksen R.S."/>
        </authorList>
    </citation>
    <scope>NUCLEOTIDE SEQUENCE [LARGE SCALE GENOMIC DNA]</scope>
    <source>
        <strain evidence="15 22">GENOMIC22-006</strain>
    </source>
</reference>
<accession>A0A1B4XKJ9</accession>
<feature type="transmembrane region" description="Helical" evidence="8">
    <location>
        <begin position="128"/>
        <end position="152"/>
    </location>
</feature>
<dbReference type="PANTHER" id="PTHR40063:SF1">
    <property type="entry name" value="MEMBRANE PROTEIN"/>
    <property type="match status" value="1"/>
</dbReference>
<dbReference type="EMBL" id="CP060804">
    <property type="protein sequence ID" value="QNP37870.1"/>
    <property type="molecule type" value="Genomic_DNA"/>
</dbReference>
<feature type="transmembrane region" description="Helical" evidence="8">
    <location>
        <begin position="298"/>
        <end position="324"/>
    </location>
</feature>
<dbReference type="GO" id="GO:0005886">
    <property type="term" value="C:plasma membrane"/>
    <property type="evidence" value="ECO:0007669"/>
    <property type="project" value="UniProtKB-SubCell"/>
</dbReference>
<evidence type="ECO:0000256" key="5">
    <source>
        <dbReference type="ARBA" id="ARBA00022692"/>
    </source>
</evidence>
<keyword evidence="6 8" id="KW-1133">Transmembrane helix</keyword>
<dbReference type="EMBL" id="PZZH01000001">
    <property type="protein sequence ID" value="PTN76327.1"/>
    <property type="molecule type" value="Genomic_DNA"/>
</dbReference>
<dbReference type="EMBL" id="UGIX01000001">
    <property type="protein sequence ID" value="STP63666.1"/>
    <property type="molecule type" value="Genomic_DNA"/>
</dbReference>
<evidence type="ECO:0000256" key="4">
    <source>
        <dbReference type="ARBA" id="ARBA00022597"/>
    </source>
</evidence>
<evidence type="ECO:0000256" key="3">
    <source>
        <dbReference type="ARBA" id="ARBA00022475"/>
    </source>
</evidence>
<evidence type="ECO:0000256" key="7">
    <source>
        <dbReference type="ARBA" id="ARBA00023136"/>
    </source>
</evidence>
<dbReference type="Proteomes" id="UP001221642">
    <property type="component" value="Chromosome"/>
</dbReference>
<keyword evidence="5 8" id="KW-0812">Transmembrane</keyword>
<dbReference type="Proteomes" id="UP000516122">
    <property type="component" value="Chromosome"/>
</dbReference>
<dbReference type="Proteomes" id="UP000281488">
    <property type="component" value="Unassembled WGS sequence"/>
</dbReference>
<name>A0A1B4XKJ9_ENTFL</name>
<feature type="transmembrane region" description="Helical" evidence="8">
    <location>
        <begin position="257"/>
        <end position="278"/>
    </location>
</feature>
<dbReference type="GO" id="GO:0009401">
    <property type="term" value="P:phosphoenolpyruvate-dependent sugar phosphotransferase system"/>
    <property type="evidence" value="ECO:0007669"/>
    <property type="project" value="InterPro"/>
</dbReference>
<evidence type="ECO:0000313" key="16">
    <source>
        <dbReference type="EMBL" id="WER42875.1"/>
    </source>
</evidence>
<reference evidence="13 20" key="4">
    <citation type="submission" date="2019-02" db="EMBL/GenBank/DDBJ databases">
        <title>From farm to fork: dissemination of Tn554::fexA-optrA in linezolid-resistant Enterococcus faecalis clones from chicken feces and meat in Tunisia.</title>
        <authorList>
            <person name="Tedim A.P."/>
            <person name="Elghaieb H."/>
            <person name="Abbassi M.S."/>
            <person name="Novais C."/>
            <person name="Hassen A."/>
            <person name="Peixe L."/>
            <person name="Freitas A.R."/>
        </authorList>
    </citation>
    <scope>NUCLEOTIDE SEQUENCE [LARGE SCALE GENOMIC DNA]</scope>
    <source>
        <strain evidence="13 20">728T</strain>
    </source>
</reference>